<feature type="compositionally biased region" description="Polar residues" evidence="1">
    <location>
        <begin position="56"/>
        <end position="80"/>
    </location>
</feature>
<organism evidence="2 3">
    <name type="scientific">Syphacia muris</name>
    <dbReference type="NCBI Taxonomy" id="451379"/>
    <lineage>
        <taxon>Eukaryota</taxon>
        <taxon>Metazoa</taxon>
        <taxon>Ecdysozoa</taxon>
        <taxon>Nematoda</taxon>
        <taxon>Chromadorea</taxon>
        <taxon>Rhabditida</taxon>
        <taxon>Spirurina</taxon>
        <taxon>Oxyuridomorpha</taxon>
        <taxon>Oxyuroidea</taxon>
        <taxon>Oxyuridae</taxon>
        <taxon>Syphacia</taxon>
    </lineage>
</organism>
<dbReference type="AlphaFoldDB" id="A0A158R481"/>
<feature type="compositionally biased region" description="Acidic residues" evidence="1">
    <location>
        <begin position="17"/>
        <end position="28"/>
    </location>
</feature>
<evidence type="ECO:0000313" key="3">
    <source>
        <dbReference type="WBParaSite" id="SMUV_0000263101-mRNA-1"/>
    </source>
</evidence>
<proteinExistence type="predicted"/>
<dbReference type="Proteomes" id="UP000046393">
    <property type="component" value="Unplaced"/>
</dbReference>
<dbReference type="WBParaSite" id="SMUV_0000263101-mRNA-1">
    <property type="protein sequence ID" value="SMUV_0000263101-mRNA-1"/>
    <property type="gene ID" value="SMUV_0000263101"/>
</dbReference>
<feature type="region of interest" description="Disordered" evidence="1">
    <location>
        <begin position="310"/>
        <end position="336"/>
    </location>
</feature>
<name>A0A158R481_9BILA</name>
<dbReference type="STRING" id="451379.A0A158R481"/>
<feature type="compositionally biased region" description="Polar residues" evidence="1">
    <location>
        <begin position="120"/>
        <end position="152"/>
    </location>
</feature>
<accession>A0A158R481</accession>
<feature type="compositionally biased region" description="Basic and acidic residues" evidence="1">
    <location>
        <begin position="227"/>
        <end position="283"/>
    </location>
</feature>
<evidence type="ECO:0000256" key="1">
    <source>
        <dbReference type="SAM" id="MobiDB-lite"/>
    </source>
</evidence>
<feature type="region of interest" description="Disordered" evidence="1">
    <location>
        <begin position="56"/>
        <end position="88"/>
    </location>
</feature>
<evidence type="ECO:0000313" key="2">
    <source>
        <dbReference type="Proteomes" id="UP000046393"/>
    </source>
</evidence>
<feature type="region of interest" description="Disordered" evidence="1">
    <location>
        <begin position="1"/>
        <end position="34"/>
    </location>
</feature>
<protein>
    <submittedName>
        <fullName evidence="3">INCENP_ARK-bind domain-containing protein</fullName>
    </submittedName>
</protein>
<feature type="compositionally biased region" description="Low complexity" evidence="1">
    <location>
        <begin position="310"/>
        <end position="330"/>
    </location>
</feature>
<feature type="region of interest" description="Disordered" evidence="1">
    <location>
        <begin position="120"/>
        <end position="177"/>
    </location>
</feature>
<feature type="compositionally biased region" description="Low complexity" evidence="1">
    <location>
        <begin position="157"/>
        <end position="177"/>
    </location>
</feature>
<sequence length="616" mass="69216">MTTSDNQQKAYKVATSDSEEEEEEEEEVVPTIRRGGGFRVLTTFTDKTLNVHTKTITGQQNEQKQSQNVGASASTNQANESGKPGTVSIVSQQTNSTTTQQTTGNSNQTQRIVQQTTVHTTNNEVKTQSNVQQTVISTANSSKTDTTETKQAVSGKVNPVQQGPVQPQADAQRQSQAAMQQAAVQKAQQEALQRVQLAQQQAQEMADRRKAMLQPQKIKIQNVPQQENKEKEAQERAQKEAQLRAQREAQEKAQKEAQLRAQREAQLRAQKEAQARLQREAEARNNSSIPQKVNVQSQQKFVQQQKTTVVKQAPALPQKKTQPQVPKKPTGLTSTASNIKQNEINMQQRTSNVSNSSRTFGFTNARDDIKVLRGGDVQQNYINNLEKPKEEIQKAEVQPMSLQNDESWMTQSRTVVSDVILPQPSKITIPEFKETTVVQASPTVIVPKVPQRTHFEWKEFPEEEVKELVTIPKFKPQEWKPEKQEKSDVEKSAWVKVKPNEILRDKIWPPPEPELVSLLSSSSSISAIGIAGSRMNSIQWPPPKSEQQVQQDVEILQTRLPVKPHQRQWPPPPPQYRSINFTAFTFTAYFISLTGPAATKSKPVVPPPVMRRSFRS</sequence>
<reference evidence="3" key="1">
    <citation type="submission" date="2016-04" db="UniProtKB">
        <authorList>
            <consortium name="WormBaseParasite"/>
        </authorList>
    </citation>
    <scope>IDENTIFICATION</scope>
</reference>
<feature type="region of interest" description="Disordered" evidence="1">
    <location>
        <begin position="206"/>
        <end position="293"/>
    </location>
</feature>
<keyword evidence="2" id="KW-1185">Reference proteome</keyword>